<feature type="domain" description="Phage tail collar" evidence="1">
    <location>
        <begin position="7"/>
        <end position="63"/>
    </location>
</feature>
<organism evidence="2 3">
    <name type="scientific">Sphingomonas rustica</name>
    <dbReference type="NCBI Taxonomy" id="3103142"/>
    <lineage>
        <taxon>Bacteria</taxon>
        <taxon>Pseudomonadati</taxon>
        <taxon>Pseudomonadota</taxon>
        <taxon>Alphaproteobacteria</taxon>
        <taxon>Sphingomonadales</taxon>
        <taxon>Sphingomonadaceae</taxon>
        <taxon>Sphingomonas</taxon>
    </lineage>
</organism>
<dbReference type="InterPro" id="IPR037053">
    <property type="entry name" value="Phage_tail_collar_dom_sf"/>
</dbReference>
<dbReference type="Pfam" id="PF07484">
    <property type="entry name" value="Collar"/>
    <property type="match status" value="1"/>
</dbReference>
<dbReference type="EMBL" id="JBDIZK010000008">
    <property type="protein sequence ID" value="MEN3748292.1"/>
    <property type="molecule type" value="Genomic_DNA"/>
</dbReference>
<accession>A0ABV0B9N8</accession>
<dbReference type="RefSeq" id="WP_346247313.1">
    <property type="nucleotide sequence ID" value="NZ_JBDIZK010000008.1"/>
</dbReference>
<keyword evidence="3" id="KW-1185">Reference proteome</keyword>
<gene>
    <name evidence="2" type="ORF">TPR58_14040</name>
</gene>
<evidence type="ECO:0000313" key="2">
    <source>
        <dbReference type="EMBL" id="MEN3748292.1"/>
    </source>
</evidence>
<dbReference type="Gene3D" id="3.90.1340.10">
    <property type="entry name" value="Phage tail collar domain"/>
    <property type="match status" value="1"/>
</dbReference>
<dbReference type="Proteomes" id="UP001427805">
    <property type="component" value="Unassembled WGS sequence"/>
</dbReference>
<proteinExistence type="predicted"/>
<sequence>MSAPFLGEIRPFAGDFAPRDWHLCDGSLLSIAQNSALYALLGVVYGGDGITTFGLPDLRGRIPISQGQGPGLSPRSIGDQGGTESVTLTTQEIPAHTHSASATVTSATSSQPAQLVPAAPANNGVFYLPPNVGNQVEAVLAADSLTQSGGGEAHENRMPIAAISFIIALSGIYPSRN</sequence>
<protein>
    <submittedName>
        <fullName evidence="2">Tail fiber protein</fullName>
    </submittedName>
</protein>
<comment type="caution">
    <text evidence="2">The sequence shown here is derived from an EMBL/GenBank/DDBJ whole genome shotgun (WGS) entry which is preliminary data.</text>
</comment>
<name>A0ABV0B9N8_9SPHN</name>
<evidence type="ECO:0000313" key="3">
    <source>
        <dbReference type="Proteomes" id="UP001427805"/>
    </source>
</evidence>
<reference evidence="2 3" key="1">
    <citation type="submission" date="2024-05" db="EMBL/GenBank/DDBJ databases">
        <title>Sphingomonas sp. HF-S3 16S ribosomal RNA gene Genome sequencing and assembly.</title>
        <authorList>
            <person name="Lee H."/>
        </authorList>
    </citation>
    <scope>NUCLEOTIDE SEQUENCE [LARGE SCALE GENOMIC DNA]</scope>
    <source>
        <strain evidence="2 3">HF-S3</strain>
    </source>
</reference>
<evidence type="ECO:0000259" key="1">
    <source>
        <dbReference type="Pfam" id="PF07484"/>
    </source>
</evidence>
<dbReference type="InterPro" id="IPR011083">
    <property type="entry name" value="Phage_tail_collar_dom"/>
</dbReference>
<dbReference type="SUPFAM" id="SSF88874">
    <property type="entry name" value="Receptor-binding domain of short tail fibre protein gp12"/>
    <property type="match status" value="1"/>
</dbReference>